<evidence type="ECO:0000313" key="6">
    <source>
        <dbReference type="EMBL" id="CAH0386500.1"/>
    </source>
</evidence>
<keyword evidence="2" id="KW-0863">Zinc-finger</keyword>
<feature type="region of interest" description="Disordered" evidence="4">
    <location>
        <begin position="54"/>
        <end position="76"/>
    </location>
</feature>
<evidence type="ECO:0000313" key="7">
    <source>
        <dbReference type="Proteomes" id="UP001152759"/>
    </source>
</evidence>
<keyword evidence="3" id="KW-0862">Zinc</keyword>
<dbReference type="InterPro" id="IPR033446">
    <property type="entry name" value="ZCCHC24_Znf-3CxxC"/>
</dbReference>
<keyword evidence="1" id="KW-0479">Metal-binding</keyword>
<dbReference type="Proteomes" id="UP001152759">
    <property type="component" value="Chromosome 3"/>
</dbReference>
<evidence type="ECO:0000256" key="4">
    <source>
        <dbReference type="SAM" id="MobiDB-lite"/>
    </source>
</evidence>
<dbReference type="GO" id="GO:0008270">
    <property type="term" value="F:zinc ion binding"/>
    <property type="evidence" value="ECO:0007669"/>
    <property type="project" value="UniProtKB-KW"/>
</dbReference>
<dbReference type="Pfam" id="PF23490">
    <property type="entry name" value="ZCCHC24_C"/>
    <property type="match status" value="1"/>
</dbReference>
<dbReference type="AlphaFoldDB" id="A0A9P0F099"/>
<evidence type="ECO:0000256" key="2">
    <source>
        <dbReference type="ARBA" id="ARBA00022771"/>
    </source>
</evidence>
<sequence length="157" mass="18229">MSSNSWANMGQECQSCKINVYPHKQKPLQKPEGLDKSDLNKAHPQELCEKCFRIRSTMPRKNKKNKPASAEGNKTPYQGRRRCFGEYKCPKCEKCWSSGNSWANTAQKCSECIVNVYPHRQRPLERRPRRKDNRKPHPQDLCGKCTKLGYNCQDLNL</sequence>
<dbReference type="EMBL" id="OU963864">
    <property type="protein sequence ID" value="CAH0386500.1"/>
    <property type="molecule type" value="Genomic_DNA"/>
</dbReference>
<dbReference type="InterPro" id="IPR057809">
    <property type="entry name" value="ZCCHC24_C"/>
</dbReference>
<dbReference type="InterPro" id="IPR027377">
    <property type="entry name" value="ZAR1/RTP1-5-like_Znf-3CxxC"/>
</dbReference>
<dbReference type="SMART" id="SM01328">
    <property type="entry name" value="zf-3CxxC"/>
    <property type="match status" value="1"/>
</dbReference>
<organism evidence="6 7">
    <name type="scientific">Bemisia tabaci</name>
    <name type="common">Sweetpotato whitefly</name>
    <name type="synonym">Aleurodes tabaci</name>
    <dbReference type="NCBI Taxonomy" id="7038"/>
    <lineage>
        <taxon>Eukaryota</taxon>
        <taxon>Metazoa</taxon>
        <taxon>Ecdysozoa</taxon>
        <taxon>Arthropoda</taxon>
        <taxon>Hexapoda</taxon>
        <taxon>Insecta</taxon>
        <taxon>Pterygota</taxon>
        <taxon>Neoptera</taxon>
        <taxon>Paraneoptera</taxon>
        <taxon>Hemiptera</taxon>
        <taxon>Sternorrhyncha</taxon>
        <taxon>Aleyrodoidea</taxon>
        <taxon>Aleyrodidae</taxon>
        <taxon>Aleyrodinae</taxon>
        <taxon>Bemisia</taxon>
    </lineage>
</organism>
<evidence type="ECO:0000256" key="3">
    <source>
        <dbReference type="ARBA" id="ARBA00022833"/>
    </source>
</evidence>
<proteinExistence type="predicted"/>
<dbReference type="Pfam" id="PF17180">
    <property type="entry name" value="Zn_ribbon_3CxxC_2"/>
    <property type="match status" value="2"/>
</dbReference>
<reference evidence="6" key="1">
    <citation type="submission" date="2021-12" db="EMBL/GenBank/DDBJ databases">
        <authorList>
            <person name="King R."/>
        </authorList>
    </citation>
    <scope>NUCLEOTIDE SEQUENCE</scope>
</reference>
<evidence type="ECO:0000256" key="1">
    <source>
        <dbReference type="ARBA" id="ARBA00022723"/>
    </source>
</evidence>
<gene>
    <name evidence="6" type="ORF">BEMITA_LOCUS5611</name>
</gene>
<protein>
    <recommendedName>
        <fullName evidence="5">3CxxC-type domain-containing protein</fullName>
    </recommendedName>
</protein>
<keyword evidence="7" id="KW-1185">Reference proteome</keyword>
<evidence type="ECO:0000259" key="5">
    <source>
        <dbReference type="SMART" id="SM01328"/>
    </source>
</evidence>
<accession>A0A9P0F099</accession>
<name>A0A9P0F099_BEMTA</name>
<feature type="domain" description="3CxxC-type" evidence="5">
    <location>
        <begin position="82"/>
        <end position="148"/>
    </location>
</feature>